<dbReference type="GO" id="GO:0003677">
    <property type="term" value="F:DNA binding"/>
    <property type="evidence" value="ECO:0007669"/>
    <property type="project" value="UniProtKB-KW"/>
</dbReference>
<evidence type="ECO:0000256" key="2">
    <source>
        <dbReference type="ARBA" id="ARBA00010840"/>
    </source>
</evidence>
<dbReference type="InterPro" id="IPR008721">
    <property type="entry name" value="ORC6_cyclin_first"/>
</dbReference>
<dbReference type="InterPro" id="IPR020529">
    <property type="entry name" value="ORC6_met/pln"/>
</dbReference>
<name>A0A9Q0S8G6_9DIPT</name>
<gene>
    <name evidence="8" type="primary">Orc6_0</name>
    <name evidence="8" type="ORF">Bhyg_04456</name>
</gene>
<dbReference type="AlphaFoldDB" id="A0A9Q0S8G6"/>
<accession>A0A9Q0S8G6</accession>
<feature type="domain" description="ORC6 second cyclin-like" evidence="7">
    <location>
        <begin position="111"/>
        <end position="178"/>
    </location>
</feature>
<sequence length="240" mass="27698">MATFEKSVTEVSKILGISNKKVINEAIDYLTRLRTKATFKTKNELPRIVICLNISANNANEAINIDKALKLIKYGKVKYCNEKNFLLRILDIEQTQSVESVCNALKLTKVKDVEKTATKLLERLKQSEMNLGEISHLQNICMAIYQSCKLLKVKVVETQLISWSTLRRNQWTKLKSLWCLLLTERKVESTPIVTSPIERSVIENHAIEDYTVWKKRILDKARAKLALSKEHRKTRSGKFY</sequence>
<dbReference type="OrthoDB" id="5552484at2759"/>
<dbReference type="Pfam" id="PF21913">
    <property type="entry name" value="ORC6_2nd"/>
    <property type="match status" value="1"/>
</dbReference>
<keyword evidence="9" id="KW-1185">Reference proteome</keyword>
<dbReference type="PANTHER" id="PTHR13394:SF0">
    <property type="entry name" value="ORIGIN RECOGNITION COMPLEX SUBUNIT 6"/>
    <property type="match status" value="1"/>
</dbReference>
<dbReference type="InterPro" id="IPR054113">
    <property type="entry name" value="ORC6_cyclin-like_2nd"/>
</dbReference>
<evidence type="ECO:0000313" key="9">
    <source>
        <dbReference type="Proteomes" id="UP001151699"/>
    </source>
</evidence>
<evidence type="ECO:0000256" key="4">
    <source>
        <dbReference type="ARBA" id="ARBA00023125"/>
    </source>
</evidence>
<protein>
    <submittedName>
        <fullName evidence="8">Origin recognition complex subunit 6</fullName>
    </submittedName>
</protein>
<dbReference type="PANTHER" id="PTHR13394">
    <property type="entry name" value="ORIGIN RECOGNITION COMPLEX SUBUNIT 6"/>
    <property type="match status" value="1"/>
</dbReference>
<dbReference type="Pfam" id="PF05460">
    <property type="entry name" value="ORC6"/>
    <property type="match status" value="1"/>
</dbReference>
<comment type="subcellular location">
    <subcellularLocation>
        <location evidence="1">Nucleus</location>
    </subcellularLocation>
</comment>
<comment type="similarity">
    <text evidence="2">Belongs to the ORC6 family.</text>
</comment>
<comment type="caution">
    <text evidence="8">The sequence shown here is derived from an EMBL/GenBank/DDBJ whole genome shotgun (WGS) entry which is preliminary data.</text>
</comment>
<evidence type="ECO:0000256" key="3">
    <source>
        <dbReference type="ARBA" id="ARBA00022705"/>
    </source>
</evidence>
<dbReference type="Gene3D" id="1.10.472.10">
    <property type="entry name" value="Cyclin-like"/>
    <property type="match status" value="1"/>
</dbReference>
<evidence type="ECO:0000259" key="7">
    <source>
        <dbReference type="Pfam" id="PF21913"/>
    </source>
</evidence>
<keyword evidence="3" id="KW-0235">DNA replication</keyword>
<keyword evidence="5" id="KW-0539">Nucleus</keyword>
<evidence type="ECO:0000259" key="6">
    <source>
        <dbReference type="Pfam" id="PF05460"/>
    </source>
</evidence>
<dbReference type="Proteomes" id="UP001151699">
    <property type="component" value="Chromosome A"/>
</dbReference>
<evidence type="ECO:0000256" key="1">
    <source>
        <dbReference type="ARBA" id="ARBA00004123"/>
    </source>
</evidence>
<dbReference type="GO" id="GO:0006270">
    <property type="term" value="P:DNA replication initiation"/>
    <property type="evidence" value="ECO:0007669"/>
    <property type="project" value="TreeGrafter"/>
</dbReference>
<reference evidence="8" key="1">
    <citation type="submission" date="2022-07" db="EMBL/GenBank/DDBJ databases">
        <authorList>
            <person name="Trinca V."/>
            <person name="Uliana J.V.C."/>
            <person name="Torres T.T."/>
            <person name="Ward R.J."/>
            <person name="Monesi N."/>
        </authorList>
    </citation>
    <scope>NUCLEOTIDE SEQUENCE</scope>
    <source>
        <strain evidence="8">HSMRA1968</strain>
        <tissue evidence="8">Whole embryos</tissue>
    </source>
</reference>
<proteinExistence type="inferred from homology"/>
<organism evidence="8 9">
    <name type="scientific">Pseudolycoriella hygida</name>
    <dbReference type="NCBI Taxonomy" id="35572"/>
    <lineage>
        <taxon>Eukaryota</taxon>
        <taxon>Metazoa</taxon>
        <taxon>Ecdysozoa</taxon>
        <taxon>Arthropoda</taxon>
        <taxon>Hexapoda</taxon>
        <taxon>Insecta</taxon>
        <taxon>Pterygota</taxon>
        <taxon>Neoptera</taxon>
        <taxon>Endopterygota</taxon>
        <taxon>Diptera</taxon>
        <taxon>Nematocera</taxon>
        <taxon>Sciaroidea</taxon>
        <taxon>Sciaridae</taxon>
        <taxon>Pseudolycoriella</taxon>
    </lineage>
</organism>
<dbReference type="GO" id="GO:0005664">
    <property type="term" value="C:nuclear origin of replication recognition complex"/>
    <property type="evidence" value="ECO:0007669"/>
    <property type="project" value="InterPro"/>
</dbReference>
<evidence type="ECO:0000313" key="8">
    <source>
        <dbReference type="EMBL" id="KAJ6649222.1"/>
    </source>
</evidence>
<keyword evidence="4" id="KW-0238">DNA-binding</keyword>
<evidence type="ECO:0000256" key="5">
    <source>
        <dbReference type="ARBA" id="ARBA00023242"/>
    </source>
</evidence>
<feature type="domain" description="ORC6 first cyclin-like" evidence="6">
    <location>
        <begin position="16"/>
        <end position="92"/>
    </location>
</feature>
<dbReference type="EMBL" id="WJQU01000001">
    <property type="protein sequence ID" value="KAJ6649222.1"/>
    <property type="molecule type" value="Genomic_DNA"/>
</dbReference>